<evidence type="ECO:0000313" key="2">
    <source>
        <dbReference type="Proteomes" id="UP001519345"/>
    </source>
</evidence>
<name>A0ABS4IIW7_9BACI</name>
<gene>
    <name evidence="1" type="ORF">J2Z83_002641</name>
</gene>
<organism evidence="1 2">
    <name type="scientific">Virgibacillus natechei</name>
    <dbReference type="NCBI Taxonomy" id="1216297"/>
    <lineage>
        <taxon>Bacteria</taxon>
        <taxon>Bacillati</taxon>
        <taxon>Bacillota</taxon>
        <taxon>Bacilli</taxon>
        <taxon>Bacillales</taxon>
        <taxon>Bacillaceae</taxon>
        <taxon>Virgibacillus</taxon>
    </lineage>
</organism>
<evidence type="ECO:0000313" key="1">
    <source>
        <dbReference type="EMBL" id="MBP1970520.1"/>
    </source>
</evidence>
<keyword evidence="2" id="KW-1185">Reference proteome</keyword>
<accession>A0ABS4IIW7</accession>
<sequence length="75" mass="8338">MNYSAAAEKHYAFRGLELSLRRTGRASAGVATGRRELNLPQKKEVHFFPVGSSHCAFPQDKEGYGSIASHEENWS</sequence>
<dbReference type="Proteomes" id="UP001519345">
    <property type="component" value="Unassembled WGS sequence"/>
</dbReference>
<reference evidence="1 2" key="1">
    <citation type="submission" date="2021-03" db="EMBL/GenBank/DDBJ databases">
        <title>Genomic Encyclopedia of Type Strains, Phase IV (KMG-IV): sequencing the most valuable type-strain genomes for metagenomic binning, comparative biology and taxonomic classification.</title>
        <authorList>
            <person name="Goeker M."/>
        </authorList>
    </citation>
    <scope>NUCLEOTIDE SEQUENCE [LARGE SCALE GENOMIC DNA]</scope>
    <source>
        <strain evidence="1 2">DSM 25609</strain>
    </source>
</reference>
<protein>
    <submittedName>
        <fullName evidence="1">Uncharacterized protein</fullName>
    </submittedName>
</protein>
<dbReference type="EMBL" id="JAGGKX010000014">
    <property type="protein sequence ID" value="MBP1970520.1"/>
    <property type="molecule type" value="Genomic_DNA"/>
</dbReference>
<proteinExistence type="predicted"/>
<comment type="caution">
    <text evidence="1">The sequence shown here is derived from an EMBL/GenBank/DDBJ whole genome shotgun (WGS) entry which is preliminary data.</text>
</comment>